<dbReference type="AlphaFoldDB" id="A0A518DZ34"/>
<gene>
    <name evidence="2" type="ORF">Pla8534_49330</name>
</gene>
<keyword evidence="3" id="KW-1185">Reference proteome</keyword>
<reference evidence="2 3" key="1">
    <citation type="submission" date="2019-02" db="EMBL/GenBank/DDBJ databases">
        <title>Deep-cultivation of Planctomycetes and their phenomic and genomic characterization uncovers novel biology.</title>
        <authorList>
            <person name="Wiegand S."/>
            <person name="Jogler M."/>
            <person name="Boedeker C."/>
            <person name="Pinto D."/>
            <person name="Vollmers J."/>
            <person name="Rivas-Marin E."/>
            <person name="Kohn T."/>
            <person name="Peeters S.H."/>
            <person name="Heuer A."/>
            <person name="Rast P."/>
            <person name="Oberbeckmann S."/>
            <person name="Bunk B."/>
            <person name="Jeske O."/>
            <person name="Meyerdierks A."/>
            <person name="Storesund J.E."/>
            <person name="Kallscheuer N."/>
            <person name="Luecker S."/>
            <person name="Lage O.M."/>
            <person name="Pohl T."/>
            <person name="Merkel B.J."/>
            <person name="Hornburger P."/>
            <person name="Mueller R.-W."/>
            <person name="Bruemmer F."/>
            <person name="Labrenz M."/>
            <person name="Spormann A.M."/>
            <person name="Op den Camp H."/>
            <person name="Overmann J."/>
            <person name="Amann R."/>
            <person name="Jetten M.S.M."/>
            <person name="Mascher T."/>
            <person name="Medema M.H."/>
            <person name="Devos D.P."/>
            <person name="Kaster A.-K."/>
            <person name="Ovreas L."/>
            <person name="Rohde M."/>
            <person name="Galperin M.Y."/>
            <person name="Jogler C."/>
        </authorList>
    </citation>
    <scope>NUCLEOTIDE SEQUENCE [LARGE SCALE GENOMIC DNA]</scope>
    <source>
        <strain evidence="2 3">Pla85_3_4</strain>
    </source>
</reference>
<dbReference type="SUPFAM" id="SSF52047">
    <property type="entry name" value="RNI-like"/>
    <property type="match status" value="1"/>
</dbReference>
<evidence type="ECO:0000256" key="1">
    <source>
        <dbReference type="SAM" id="Phobius"/>
    </source>
</evidence>
<dbReference type="InterPro" id="IPR052595">
    <property type="entry name" value="LRRC69/RLP"/>
</dbReference>
<dbReference type="PANTHER" id="PTHR48057:SF19">
    <property type="entry name" value="LEUCINE-RICH REPEAT-CONTAINING N-TERMINAL PLANT-TYPE DOMAIN-CONTAINING PROTEIN"/>
    <property type="match status" value="1"/>
</dbReference>
<protein>
    <submittedName>
        <fullName evidence="2">Leucine Rich repeats (2 copies)</fullName>
    </submittedName>
</protein>
<proteinExistence type="predicted"/>
<dbReference type="RefSeq" id="WP_145055903.1">
    <property type="nucleotide sequence ID" value="NZ_CP036433.1"/>
</dbReference>
<name>A0A518DZ34_9BACT</name>
<dbReference type="Gene3D" id="3.80.10.10">
    <property type="entry name" value="Ribonuclease Inhibitor"/>
    <property type="match status" value="1"/>
</dbReference>
<evidence type="ECO:0000313" key="3">
    <source>
        <dbReference type="Proteomes" id="UP000317648"/>
    </source>
</evidence>
<sequence length="222" mass="24406">MKWIFAGGAVLFAGVVGITIFYWLRPLILIADLEDRGALVILDDGKVTAIGYDETVDELLELAQLELFKELEVLEIAGDPVRCDFSPLRNLLNLQGLTLRSNSFSDKDTQYLLGLKSLEYLSLRGTNISARSLNGICGIRLKVLQLGYTNLDETALVMIAECNSLQSLELPASAITPGSISELGRLSNLRRLVVTDAMKTGHVPTEIVEFSQSHPNISIDVW</sequence>
<evidence type="ECO:0000313" key="2">
    <source>
        <dbReference type="EMBL" id="QDU97107.1"/>
    </source>
</evidence>
<keyword evidence="1" id="KW-0812">Transmembrane</keyword>
<dbReference type="KEGG" id="lcre:Pla8534_49330"/>
<dbReference type="Proteomes" id="UP000317648">
    <property type="component" value="Chromosome"/>
</dbReference>
<keyword evidence="1" id="KW-0472">Membrane</keyword>
<feature type="transmembrane region" description="Helical" evidence="1">
    <location>
        <begin position="6"/>
        <end position="24"/>
    </location>
</feature>
<dbReference type="EMBL" id="CP036433">
    <property type="protein sequence ID" value="QDU97107.1"/>
    <property type="molecule type" value="Genomic_DNA"/>
</dbReference>
<dbReference type="InterPro" id="IPR032675">
    <property type="entry name" value="LRR_dom_sf"/>
</dbReference>
<keyword evidence="1" id="KW-1133">Transmembrane helix</keyword>
<dbReference type="PANTHER" id="PTHR48057">
    <property type="entry name" value="LEUCINE-RICH REPEAT SERINE/THREONINE-PROTEIN KINASE 1"/>
    <property type="match status" value="1"/>
</dbReference>
<accession>A0A518DZ34</accession>
<organism evidence="2 3">
    <name type="scientific">Lignipirellula cremea</name>
    <dbReference type="NCBI Taxonomy" id="2528010"/>
    <lineage>
        <taxon>Bacteria</taxon>
        <taxon>Pseudomonadati</taxon>
        <taxon>Planctomycetota</taxon>
        <taxon>Planctomycetia</taxon>
        <taxon>Pirellulales</taxon>
        <taxon>Pirellulaceae</taxon>
        <taxon>Lignipirellula</taxon>
    </lineage>
</organism>